<evidence type="ECO:0000313" key="1">
    <source>
        <dbReference type="EMBL" id="KAJ8931571.1"/>
    </source>
</evidence>
<dbReference type="PANTHER" id="PTHR34153:SF2">
    <property type="entry name" value="SI:CH211-262H13.3-RELATED"/>
    <property type="match status" value="1"/>
</dbReference>
<sequence length="256" mass="29580">MTYVIVEFHEQDGGGVAAIHSSWFTPLKKEAFWPPYKEQQRFDKALRFGEVADENSWKLYGIARIFYETDILKVRQKLKEAEVTSNLESEQEDINNNGRQKRKHKIVRKLYSSDDECSERESLPRPPPIKRTYLASNLLSLDGKDKLIAYVKEQNDQILTWIAKQNQKSINNTEFGIPDIPFSFPLQTIEELDELNAYVNDNNDKFTALASYLATLGAVKRGVPNSTDKDIEDVMKVWLKHARERLKKKDAGKNQV</sequence>
<dbReference type="AlphaFoldDB" id="A0AAV8X0Z0"/>
<protein>
    <submittedName>
        <fullName evidence="1">Uncharacterized protein</fullName>
    </submittedName>
</protein>
<proteinExistence type="predicted"/>
<dbReference type="EMBL" id="JANEYF010004294">
    <property type="protein sequence ID" value="KAJ8931571.1"/>
    <property type="molecule type" value="Genomic_DNA"/>
</dbReference>
<keyword evidence="2" id="KW-1185">Reference proteome</keyword>
<name>A0AAV8X0Z0_9CUCU</name>
<comment type="caution">
    <text evidence="1">The sequence shown here is derived from an EMBL/GenBank/DDBJ whole genome shotgun (WGS) entry which is preliminary data.</text>
</comment>
<gene>
    <name evidence="1" type="ORF">NQ314_015518</name>
</gene>
<organism evidence="1 2">
    <name type="scientific">Rhamnusium bicolor</name>
    <dbReference type="NCBI Taxonomy" id="1586634"/>
    <lineage>
        <taxon>Eukaryota</taxon>
        <taxon>Metazoa</taxon>
        <taxon>Ecdysozoa</taxon>
        <taxon>Arthropoda</taxon>
        <taxon>Hexapoda</taxon>
        <taxon>Insecta</taxon>
        <taxon>Pterygota</taxon>
        <taxon>Neoptera</taxon>
        <taxon>Endopterygota</taxon>
        <taxon>Coleoptera</taxon>
        <taxon>Polyphaga</taxon>
        <taxon>Cucujiformia</taxon>
        <taxon>Chrysomeloidea</taxon>
        <taxon>Cerambycidae</taxon>
        <taxon>Lepturinae</taxon>
        <taxon>Rhagiini</taxon>
        <taxon>Rhamnusium</taxon>
    </lineage>
</organism>
<dbReference type="Proteomes" id="UP001162156">
    <property type="component" value="Unassembled WGS sequence"/>
</dbReference>
<accession>A0AAV8X0Z0</accession>
<dbReference type="PANTHER" id="PTHR34153">
    <property type="entry name" value="SI:CH211-262H13.3-RELATED-RELATED"/>
    <property type="match status" value="1"/>
</dbReference>
<evidence type="ECO:0000313" key="2">
    <source>
        <dbReference type="Proteomes" id="UP001162156"/>
    </source>
</evidence>
<reference evidence="1" key="1">
    <citation type="journal article" date="2023" name="Insect Mol. Biol.">
        <title>Genome sequencing provides insights into the evolution of gene families encoding plant cell wall-degrading enzymes in longhorned beetles.</title>
        <authorList>
            <person name="Shin N.R."/>
            <person name="Okamura Y."/>
            <person name="Kirsch R."/>
            <person name="Pauchet Y."/>
        </authorList>
    </citation>
    <scope>NUCLEOTIDE SEQUENCE</scope>
    <source>
        <strain evidence="1">RBIC_L_NR</strain>
    </source>
</reference>